<dbReference type="AlphaFoldDB" id="A0A7G9W9D5"/>
<keyword evidence="6" id="KW-1185">Reference proteome</keyword>
<dbReference type="KEGG" id="acae:HYG86_11245"/>
<dbReference type="NCBIfam" id="NF033788">
    <property type="entry name" value="HTH_metalloreg"/>
    <property type="match status" value="1"/>
</dbReference>
<dbReference type="EMBL" id="CP058559">
    <property type="protein sequence ID" value="QNO15297.1"/>
    <property type="molecule type" value="Genomic_DNA"/>
</dbReference>
<dbReference type="InterPro" id="IPR018334">
    <property type="entry name" value="ArsR_HTH"/>
</dbReference>
<dbReference type="SUPFAM" id="SSF46785">
    <property type="entry name" value="Winged helix' DNA-binding domain"/>
    <property type="match status" value="1"/>
</dbReference>
<dbReference type="InterPro" id="IPR001845">
    <property type="entry name" value="HTH_ArsR_DNA-bd_dom"/>
</dbReference>
<gene>
    <name evidence="5" type="ORF">HYG86_11245</name>
</gene>
<dbReference type="CDD" id="cd00090">
    <property type="entry name" value="HTH_ARSR"/>
    <property type="match status" value="1"/>
</dbReference>
<proteinExistence type="predicted"/>
<dbReference type="Proteomes" id="UP000516160">
    <property type="component" value="Chromosome"/>
</dbReference>
<dbReference type="SMART" id="SM00418">
    <property type="entry name" value="HTH_ARSR"/>
    <property type="match status" value="1"/>
</dbReference>
<keyword evidence="3" id="KW-0804">Transcription</keyword>
<feature type="domain" description="HTH arsR-type" evidence="4">
    <location>
        <begin position="1"/>
        <end position="94"/>
    </location>
</feature>
<dbReference type="RefSeq" id="WP_213165661.1">
    <property type="nucleotide sequence ID" value="NZ_CP058559.1"/>
</dbReference>
<evidence type="ECO:0000313" key="6">
    <source>
        <dbReference type="Proteomes" id="UP000516160"/>
    </source>
</evidence>
<dbReference type="GO" id="GO:0003700">
    <property type="term" value="F:DNA-binding transcription factor activity"/>
    <property type="evidence" value="ECO:0007669"/>
    <property type="project" value="InterPro"/>
</dbReference>
<dbReference type="PROSITE" id="PS50987">
    <property type="entry name" value="HTH_ARSR_2"/>
    <property type="match status" value="1"/>
</dbReference>
<protein>
    <submittedName>
        <fullName evidence="5">Winged helix-turn-helix transcriptional regulator</fullName>
    </submittedName>
</protein>
<dbReference type="GO" id="GO:0003677">
    <property type="term" value="F:DNA binding"/>
    <property type="evidence" value="ECO:0007669"/>
    <property type="project" value="UniProtKB-KW"/>
</dbReference>
<accession>A0A7G9W9D5</accession>
<dbReference type="PANTHER" id="PTHR33154">
    <property type="entry name" value="TRANSCRIPTIONAL REGULATOR, ARSR FAMILY"/>
    <property type="match status" value="1"/>
</dbReference>
<evidence type="ECO:0000259" key="4">
    <source>
        <dbReference type="PROSITE" id="PS50987"/>
    </source>
</evidence>
<dbReference type="PRINTS" id="PR00778">
    <property type="entry name" value="HTHARSR"/>
</dbReference>
<dbReference type="InterPro" id="IPR011991">
    <property type="entry name" value="ArsR-like_HTH"/>
</dbReference>
<evidence type="ECO:0000256" key="2">
    <source>
        <dbReference type="ARBA" id="ARBA00023125"/>
    </source>
</evidence>
<organism evidence="5 6">
    <name type="scientific">Alkalicella caledoniensis</name>
    <dbReference type="NCBI Taxonomy" id="2731377"/>
    <lineage>
        <taxon>Bacteria</taxon>
        <taxon>Bacillati</taxon>
        <taxon>Bacillota</taxon>
        <taxon>Clostridia</taxon>
        <taxon>Eubacteriales</taxon>
        <taxon>Proteinivoracaceae</taxon>
        <taxon>Alkalicella</taxon>
    </lineage>
</organism>
<dbReference type="Pfam" id="PF01022">
    <property type="entry name" value="HTH_5"/>
    <property type="match status" value="1"/>
</dbReference>
<evidence type="ECO:0000256" key="3">
    <source>
        <dbReference type="ARBA" id="ARBA00023163"/>
    </source>
</evidence>
<dbReference type="PANTHER" id="PTHR33154:SF18">
    <property type="entry name" value="ARSENICAL RESISTANCE OPERON REPRESSOR"/>
    <property type="match status" value="1"/>
</dbReference>
<dbReference type="Gene3D" id="1.10.10.10">
    <property type="entry name" value="Winged helix-like DNA-binding domain superfamily/Winged helix DNA-binding domain"/>
    <property type="match status" value="1"/>
</dbReference>
<keyword evidence="1" id="KW-0805">Transcription regulation</keyword>
<reference evidence="5 6" key="1">
    <citation type="submission" date="2020-07" db="EMBL/GenBank/DDBJ databases">
        <title>Alkalicella. sp. LB2 genome.</title>
        <authorList>
            <person name="Postec A."/>
            <person name="Quemeneur M."/>
        </authorList>
    </citation>
    <scope>NUCLEOTIDE SEQUENCE [LARGE SCALE GENOMIC DNA]</scope>
    <source>
        <strain evidence="5 6">LB2</strain>
    </source>
</reference>
<dbReference type="PROSITE" id="PS00846">
    <property type="entry name" value="HTH_ARSR_1"/>
    <property type="match status" value="1"/>
</dbReference>
<dbReference type="InterPro" id="IPR051081">
    <property type="entry name" value="HTH_MetalResp_TranReg"/>
</dbReference>
<evidence type="ECO:0000313" key="5">
    <source>
        <dbReference type="EMBL" id="QNO15297.1"/>
    </source>
</evidence>
<sequence length="108" mass="12696">MIEIIKALSDETRIRIVNLLLHRELCVCDIEGILCITQSNASRHLTKLKTSGIITHDKKAQWVFYQISEDFRRDHNLLIQYLKEQTFKNVQYKNDAEKLKNYAVTCLT</sequence>
<dbReference type="InterPro" id="IPR036390">
    <property type="entry name" value="WH_DNA-bd_sf"/>
</dbReference>
<keyword evidence="2" id="KW-0238">DNA-binding</keyword>
<dbReference type="InterPro" id="IPR036388">
    <property type="entry name" value="WH-like_DNA-bd_sf"/>
</dbReference>
<evidence type="ECO:0000256" key="1">
    <source>
        <dbReference type="ARBA" id="ARBA00023015"/>
    </source>
</evidence>
<name>A0A7G9W9D5_ALKCA</name>